<reference evidence="8" key="1">
    <citation type="submission" date="2025-08" db="UniProtKB">
        <authorList>
            <consortium name="Ensembl"/>
        </authorList>
    </citation>
    <scope>IDENTIFICATION</scope>
</reference>
<sequence>MLNERANGTSVVGSETTHRCGKSCLGPLTFHPLAVGDMVTLSHGCRLAERTRTTFKDGLVFGSRPVKIREKIRLRVEKDMFKWHGALRLGFTNVPPSHRSLPLPSMAIHNLIGVQGHWAAPVHESHCLAGSELEFWISDNGSVFVTSTNLKRHKLLTGVDLSRPLWAMIDIYGHTCAISLLGSKKSKLLRTRRSCPAPEQLNSLDADKHNSFIPFSRRSGNSDERIPFDMKAPAGGGSVIECVVCMDKQARVTLSCGHQCLCTQCAPRVFRQLGSCPLCRFKISAPSVDGI</sequence>
<keyword evidence="4" id="KW-0862">Zinc</keyword>
<evidence type="ECO:0000256" key="2">
    <source>
        <dbReference type="ARBA" id="ARBA00022737"/>
    </source>
</evidence>
<dbReference type="PANTHER" id="PTHR12429:SF36">
    <property type="entry name" value="E3 UBIQUITIN-PROTEIN LIGASE NEURL3"/>
    <property type="match status" value="1"/>
</dbReference>
<keyword evidence="9" id="KW-1185">Reference proteome</keyword>
<keyword evidence="1" id="KW-0479">Metal-binding</keyword>
<dbReference type="GeneTree" id="ENSGT00940000157079"/>
<keyword evidence="2" id="KW-0677">Repeat</keyword>
<dbReference type="InterPro" id="IPR013083">
    <property type="entry name" value="Znf_RING/FYVE/PHD"/>
</dbReference>
<dbReference type="InterPro" id="IPR001841">
    <property type="entry name" value="Znf_RING"/>
</dbReference>
<dbReference type="Pfam" id="PF13920">
    <property type="entry name" value="zf-C3HC4_3"/>
    <property type="match status" value="1"/>
</dbReference>
<dbReference type="GO" id="GO:0061630">
    <property type="term" value="F:ubiquitin protein ligase activity"/>
    <property type="evidence" value="ECO:0007669"/>
    <property type="project" value="TreeGrafter"/>
</dbReference>
<dbReference type="KEGG" id="clum:117736516"/>
<dbReference type="Ensembl" id="ENSCLMT00005018685.1">
    <property type="protein sequence ID" value="ENSCLMP00005017676.1"/>
    <property type="gene ID" value="ENSCLMG00005009037.1"/>
</dbReference>
<evidence type="ECO:0000259" key="6">
    <source>
        <dbReference type="PROSITE" id="PS50089"/>
    </source>
</evidence>
<dbReference type="Pfam" id="PF07177">
    <property type="entry name" value="Neuralized"/>
    <property type="match status" value="1"/>
</dbReference>
<dbReference type="PROSITE" id="PS50089">
    <property type="entry name" value="ZF_RING_2"/>
    <property type="match status" value="1"/>
</dbReference>
<dbReference type="SMART" id="SM00184">
    <property type="entry name" value="RING"/>
    <property type="match status" value="1"/>
</dbReference>
<dbReference type="RefSeq" id="XP_034397795.1">
    <property type="nucleotide sequence ID" value="XM_034541904.1"/>
</dbReference>
<dbReference type="InterPro" id="IPR006573">
    <property type="entry name" value="NHR_dom"/>
</dbReference>
<dbReference type="Gene3D" id="3.30.40.10">
    <property type="entry name" value="Zinc/RING finger domain, C3HC4 (zinc finger)"/>
    <property type="match status" value="1"/>
</dbReference>
<proteinExistence type="predicted"/>
<gene>
    <name evidence="8" type="primary">LOC117736516</name>
</gene>
<evidence type="ECO:0000259" key="7">
    <source>
        <dbReference type="PROSITE" id="PS51065"/>
    </source>
</evidence>
<dbReference type="FunFam" id="2.60.120.920:FF:000005">
    <property type="entry name" value="Putative E3 ubiquitin-protein ligase NEURL1B"/>
    <property type="match status" value="1"/>
</dbReference>
<name>A0A8C2XFU4_CYCLU</name>
<dbReference type="InterPro" id="IPR037962">
    <property type="entry name" value="Neuralized"/>
</dbReference>
<dbReference type="PANTHER" id="PTHR12429">
    <property type="entry name" value="NEURALIZED"/>
    <property type="match status" value="1"/>
</dbReference>
<dbReference type="AlphaFoldDB" id="A0A8C2XFU4"/>
<dbReference type="SMART" id="SM00588">
    <property type="entry name" value="NEUZ"/>
    <property type="match status" value="1"/>
</dbReference>
<dbReference type="GeneID" id="117736516"/>
<dbReference type="Proteomes" id="UP000694565">
    <property type="component" value="Unplaced"/>
</dbReference>
<dbReference type="SUPFAM" id="SSF57850">
    <property type="entry name" value="RING/U-box"/>
    <property type="match status" value="1"/>
</dbReference>
<dbReference type="GO" id="GO:0008270">
    <property type="term" value="F:zinc ion binding"/>
    <property type="evidence" value="ECO:0007669"/>
    <property type="project" value="UniProtKB-KW"/>
</dbReference>
<reference evidence="8" key="2">
    <citation type="submission" date="2025-09" db="UniProtKB">
        <authorList>
            <consortium name="Ensembl"/>
        </authorList>
    </citation>
    <scope>IDENTIFICATION</scope>
</reference>
<protein>
    <submittedName>
        <fullName evidence="8">Uncharacterized protein</fullName>
    </submittedName>
</protein>
<dbReference type="InterPro" id="IPR043136">
    <property type="entry name" value="B30.2/SPRY_sf"/>
</dbReference>
<dbReference type="GO" id="GO:0005769">
    <property type="term" value="C:early endosome"/>
    <property type="evidence" value="ECO:0007669"/>
    <property type="project" value="TreeGrafter"/>
</dbReference>
<dbReference type="OrthoDB" id="6078042at2759"/>
<evidence type="ECO:0000256" key="3">
    <source>
        <dbReference type="ARBA" id="ARBA00022771"/>
    </source>
</evidence>
<organism evidence="8 9">
    <name type="scientific">Cyclopterus lumpus</name>
    <name type="common">Lumpsucker</name>
    <dbReference type="NCBI Taxonomy" id="8103"/>
    <lineage>
        <taxon>Eukaryota</taxon>
        <taxon>Metazoa</taxon>
        <taxon>Chordata</taxon>
        <taxon>Craniata</taxon>
        <taxon>Vertebrata</taxon>
        <taxon>Euteleostomi</taxon>
        <taxon>Actinopterygii</taxon>
        <taxon>Neopterygii</taxon>
        <taxon>Teleostei</taxon>
        <taxon>Neoteleostei</taxon>
        <taxon>Acanthomorphata</taxon>
        <taxon>Eupercaria</taxon>
        <taxon>Perciformes</taxon>
        <taxon>Cottioidei</taxon>
        <taxon>Cottales</taxon>
        <taxon>Cyclopteridae</taxon>
        <taxon>Cyclopterus</taxon>
    </lineage>
</organism>
<evidence type="ECO:0000256" key="4">
    <source>
        <dbReference type="ARBA" id="ARBA00022833"/>
    </source>
</evidence>
<dbReference type="PROSITE" id="PS51065">
    <property type="entry name" value="NHR"/>
    <property type="match status" value="1"/>
</dbReference>
<accession>A0A8C2XFU4</accession>
<dbReference type="GO" id="GO:0070086">
    <property type="term" value="P:ubiquitin-dependent endocytosis"/>
    <property type="evidence" value="ECO:0007669"/>
    <property type="project" value="TreeGrafter"/>
</dbReference>
<feature type="domain" description="RING-type" evidence="6">
    <location>
        <begin position="242"/>
        <end position="280"/>
    </location>
</feature>
<evidence type="ECO:0000313" key="8">
    <source>
        <dbReference type="Ensembl" id="ENSCLMP00005017676.1"/>
    </source>
</evidence>
<keyword evidence="3 5" id="KW-0863">Zinc-finger</keyword>
<feature type="domain" description="NHR" evidence="7">
    <location>
        <begin position="27"/>
        <end position="183"/>
    </location>
</feature>
<evidence type="ECO:0000256" key="1">
    <source>
        <dbReference type="ARBA" id="ARBA00022723"/>
    </source>
</evidence>
<dbReference type="Gene3D" id="2.60.120.920">
    <property type="match status" value="1"/>
</dbReference>
<evidence type="ECO:0000256" key="5">
    <source>
        <dbReference type="PROSITE-ProRule" id="PRU00175"/>
    </source>
</evidence>
<evidence type="ECO:0000313" key="9">
    <source>
        <dbReference type="Proteomes" id="UP000694565"/>
    </source>
</evidence>